<dbReference type="RefSeq" id="XP_005786700.1">
    <property type="nucleotide sequence ID" value="XM_005786643.1"/>
</dbReference>
<evidence type="ECO:0000313" key="2">
    <source>
        <dbReference type="EnsemblProtists" id="EOD34271"/>
    </source>
</evidence>
<dbReference type="GeneID" id="17279542"/>
<organism evidence="2 3">
    <name type="scientific">Emiliania huxleyi (strain CCMP1516)</name>
    <dbReference type="NCBI Taxonomy" id="280463"/>
    <lineage>
        <taxon>Eukaryota</taxon>
        <taxon>Haptista</taxon>
        <taxon>Haptophyta</taxon>
        <taxon>Prymnesiophyceae</taxon>
        <taxon>Isochrysidales</taxon>
        <taxon>Noelaerhabdaceae</taxon>
        <taxon>Emiliania</taxon>
    </lineage>
</organism>
<dbReference type="PaxDb" id="2903-EOD34271"/>
<reference evidence="3" key="1">
    <citation type="journal article" date="2013" name="Nature">
        <title>Pan genome of the phytoplankton Emiliania underpins its global distribution.</title>
        <authorList>
            <person name="Read B.A."/>
            <person name="Kegel J."/>
            <person name="Klute M.J."/>
            <person name="Kuo A."/>
            <person name="Lefebvre S.C."/>
            <person name="Maumus F."/>
            <person name="Mayer C."/>
            <person name="Miller J."/>
            <person name="Monier A."/>
            <person name="Salamov A."/>
            <person name="Young J."/>
            <person name="Aguilar M."/>
            <person name="Claverie J.M."/>
            <person name="Frickenhaus S."/>
            <person name="Gonzalez K."/>
            <person name="Herman E.K."/>
            <person name="Lin Y.C."/>
            <person name="Napier J."/>
            <person name="Ogata H."/>
            <person name="Sarno A.F."/>
            <person name="Shmutz J."/>
            <person name="Schroeder D."/>
            <person name="de Vargas C."/>
            <person name="Verret F."/>
            <person name="von Dassow P."/>
            <person name="Valentin K."/>
            <person name="Van de Peer Y."/>
            <person name="Wheeler G."/>
            <person name="Dacks J.B."/>
            <person name="Delwiche C.F."/>
            <person name="Dyhrman S.T."/>
            <person name="Glockner G."/>
            <person name="John U."/>
            <person name="Richards T."/>
            <person name="Worden A.Z."/>
            <person name="Zhang X."/>
            <person name="Grigoriev I.V."/>
            <person name="Allen A.E."/>
            <person name="Bidle K."/>
            <person name="Borodovsky M."/>
            <person name="Bowler C."/>
            <person name="Brownlee C."/>
            <person name="Cock J.M."/>
            <person name="Elias M."/>
            <person name="Gladyshev V.N."/>
            <person name="Groth M."/>
            <person name="Guda C."/>
            <person name="Hadaegh A."/>
            <person name="Iglesias-Rodriguez M.D."/>
            <person name="Jenkins J."/>
            <person name="Jones B.M."/>
            <person name="Lawson T."/>
            <person name="Leese F."/>
            <person name="Lindquist E."/>
            <person name="Lobanov A."/>
            <person name="Lomsadze A."/>
            <person name="Malik S.B."/>
            <person name="Marsh M.E."/>
            <person name="Mackinder L."/>
            <person name="Mock T."/>
            <person name="Mueller-Roeber B."/>
            <person name="Pagarete A."/>
            <person name="Parker M."/>
            <person name="Probert I."/>
            <person name="Quesneville H."/>
            <person name="Raines C."/>
            <person name="Rensing S.A."/>
            <person name="Riano-Pachon D.M."/>
            <person name="Richier S."/>
            <person name="Rokitta S."/>
            <person name="Shiraiwa Y."/>
            <person name="Soanes D.M."/>
            <person name="van der Giezen M."/>
            <person name="Wahlund T.M."/>
            <person name="Williams B."/>
            <person name="Wilson W."/>
            <person name="Wolfe G."/>
            <person name="Wurch L.L."/>
        </authorList>
    </citation>
    <scope>NUCLEOTIDE SEQUENCE</scope>
</reference>
<dbReference type="Proteomes" id="UP000013827">
    <property type="component" value="Unassembled WGS sequence"/>
</dbReference>
<dbReference type="KEGG" id="ehx:EMIHUDRAFT_449324"/>
<keyword evidence="3" id="KW-1185">Reference proteome</keyword>
<dbReference type="EnsemblProtists" id="EOD34271">
    <property type="protein sequence ID" value="EOD34271"/>
    <property type="gene ID" value="EMIHUDRAFT_449324"/>
</dbReference>
<reference evidence="2" key="2">
    <citation type="submission" date="2024-10" db="UniProtKB">
        <authorList>
            <consortium name="EnsemblProtists"/>
        </authorList>
    </citation>
    <scope>IDENTIFICATION</scope>
</reference>
<accession>A0A0D3KET6</accession>
<evidence type="ECO:0000313" key="3">
    <source>
        <dbReference type="Proteomes" id="UP000013827"/>
    </source>
</evidence>
<feature type="region of interest" description="Disordered" evidence="1">
    <location>
        <begin position="1521"/>
        <end position="1568"/>
    </location>
</feature>
<protein>
    <submittedName>
        <fullName evidence="2">Uncharacterized protein</fullName>
    </submittedName>
</protein>
<dbReference type="SUPFAM" id="SSF47781">
    <property type="entry name" value="RuvA domain 2-like"/>
    <property type="match status" value="1"/>
</dbReference>
<dbReference type="OMA" id="CTHALEY"/>
<dbReference type="HOGENOM" id="CLU_245607_0_0_1"/>
<evidence type="ECO:0000256" key="1">
    <source>
        <dbReference type="SAM" id="MobiDB-lite"/>
    </source>
</evidence>
<sequence>MMPPTSPISPPSADLVRRLGRIDQFGPKRQASLQEAFKTEAELCKATEKDLRSVAKIGPGLAKVLYGVIATGEFPPSKWRGEARVAMWNTRTQKKVSTRSLPTEEGAEAWLEKRPHCERYTGQDMTLRGPNLVSDASVMGGADYLMHCGQAGSAEELARLDQTLAEHKLARRVVAVAASGGSSSAPAAPPGSSLFDAVSQAARRLEQEISQNEIQSAAISAVSRRCVDPLTERAQRKSPSRKNVLLVNPKHMPRTVEPLRLAEFGGSYHALVPDDEAAAAAEPAEAVVSSDPEVLADAEEALLAADETQLPDLKDDLETSLKDTENIPEKLDLSSYSEPLEGYRRRLVDGAGLDAVCLGDNGVGKSTLVDVAIYNTLEDDNAYKPRLDQGYVLEAVNKLFSTAEADPPTLAQLIADKTLLSSKGTEVVVLEHDDAAAAEAGADIAQLENDFRSYAESPGHMRPSFKKAHFLLPTGRDDHATTAIHTFVRYGGGVHMLVSKYTVAELKQQAFLFVAIRRELGDDDPEDIENEKQKDELKEAWHTFLKVTQGQTTDLPELSDELPAADELPESWSEVKVCDAVLKLTSSPHTLYCGEGRSLHHDRKQIHEVLETMNDDERLERVVAKTVELFVPAAVLEGGCGFIDLPGNNDADPGSMRQIREGIERAGAVFVVLKRDIAGDNNTVKLLKDSGLLARALHADEPLKLVFLFNRELSQQLKISDIDTEAEAETRRALEENTRKKFKKMLSDVNRSAQNRQEPARTEEEIAQIVASTPMRAIYPMSHTACKLHTEFVEKNADNKALAEGVFSHSNMYWFSGVLDALNRDYYVRELGRLVTKTIPELLQKLQSGLDDAAHTDAGLPSKLVEMAQSWLKGANRLTGPFGTLVEDLREKLRKLDTTGRIDTALFPRRTPVGFELTEQSPPLSPSPPPFGEGYRSKIENLVANFVEEGEAIADFLARAEERSSQSWPTLKNSLRHYSTAMMAIDPKHNGLLKGKEILPVVFGSRSLVRVDFSQLANDEPESILHDFLQDFKELVIDLLVSSVDQALQVNGVDTQDVVVETLKESFMTCDVHALLDERFSIKCFFMPKRSPPVDLQNGDVAAYFNKLAAKERVTALRDKVLKKATDQSSLGEVHALIENNLETTREAWRHQLATTLSKFTVTQFGLLMADLTEGRKRMGGGLIKQLLRAFLQHIVQTDQMKSNAALRRELSRYINDFRRQNAALHSLWTRLEKQSDPEELGRAAARHVDMRRLREAVVRQAGSGANLGSPAQKMPALSLVREDAPKWWHPSENFLRGDMSVAQLNALSAEMLSKYRLGACQMKTEGYASLFHAVAKLAWGQKSLKSRLLTLNDAAAQLRAVCAAQVLNYCAKKEERNAKVAGFLHEAPASDWKEQYIALIKGNYPGDLFCLWHLACHYKLDFCIWRPSAEKLPPILVTQRDKELPTAAHHLIVTADSDKADGTPIDLSTITPSEYEAQWWFFADDRKVRFSDAKGKVHLLATTDDEAEASTKARLAVPRSTDGVEWTSPSSYRITADVPPPRPTGAEIHHRPEQPTEAERAWKKARR</sequence>
<dbReference type="InterPro" id="IPR010994">
    <property type="entry name" value="RuvA_2-like"/>
</dbReference>
<name>A0A0D3KET6_EMIH1</name>
<proteinExistence type="predicted"/>
<feature type="compositionally biased region" description="Basic and acidic residues" evidence="1">
    <location>
        <begin position="1548"/>
        <end position="1568"/>
    </location>
</feature>
<dbReference type="Gene3D" id="1.10.150.20">
    <property type="entry name" value="5' to 3' exonuclease, C-terminal subdomain"/>
    <property type="match status" value="1"/>
</dbReference>